<dbReference type="RefSeq" id="XP_025375517.1">
    <property type="nucleotide sequence ID" value="XM_025525225.1"/>
</dbReference>
<evidence type="ECO:0000313" key="1">
    <source>
        <dbReference type="EMBL" id="PWN88319.1"/>
    </source>
</evidence>
<accession>A0A316YGG8</accession>
<dbReference type="EMBL" id="KZ819638">
    <property type="protein sequence ID" value="PWN88319.1"/>
    <property type="molecule type" value="Genomic_DNA"/>
</dbReference>
<reference evidence="1 2" key="1">
    <citation type="journal article" date="2018" name="Mol. Biol. Evol.">
        <title>Broad Genomic Sampling Reveals a Smut Pathogenic Ancestry of the Fungal Clade Ustilaginomycotina.</title>
        <authorList>
            <person name="Kijpornyongpan T."/>
            <person name="Mondo S.J."/>
            <person name="Barry K."/>
            <person name="Sandor L."/>
            <person name="Lee J."/>
            <person name="Lipzen A."/>
            <person name="Pangilinan J."/>
            <person name="LaButti K."/>
            <person name="Hainaut M."/>
            <person name="Henrissat B."/>
            <person name="Grigoriev I.V."/>
            <person name="Spatafora J.W."/>
            <person name="Aime M.C."/>
        </authorList>
    </citation>
    <scope>NUCLEOTIDE SEQUENCE [LARGE SCALE GENOMIC DNA]</scope>
    <source>
        <strain evidence="1 2">MCA 4198</strain>
    </source>
</reference>
<keyword evidence="2" id="KW-1185">Reference proteome</keyword>
<gene>
    <name evidence="1" type="ORF">FA10DRAFT_303295</name>
</gene>
<dbReference type="Proteomes" id="UP000245768">
    <property type="component" value="Unassembled WGS sequence"/>
</dbReference>
<proteinExistence type="predicted"/>
<dbReference type="AlphaFoldDB" id="A0A316YGG8"/>
<dbReference type="InParanoid" id="A0A316YGG8"/>
<organism evidence="1 2">
    <name type="scientific">Acaromyces ingoldii</name>
    <dbReference type="NCBI Taxonomy" id="215250"/>
    <lineage>
        <taxon>Eukaryota</taxon>
        <taxon>Fungi</taxon>
        <taxon>Dikarya</taxon>
        <taxon>Basidiomycota</taxon>
        <taxon>Ustilaginomycotina</taxon>
        <taxon>Exobasidiomycetes</taxon>
        <taxon>Exobasidiales</taxon>
        <taxon>Cryptobasidiaceae</taxon>
        <taxon>Acaromyces</taxon>
    </lineage>
</organism>
<sequence length="312" mass="33521">MEGVGPFGKVFGGFGRVGGRMKDLGSPAALRWTLLGGLADLLGELGMSLAESGRHGIQLEIGLWRVPLMLRKLVKHDGVHPGEQGAPGIARIPLIPVAPALGLHAASTLAILFRNIAGYGDLAEGASRGKLGIETTVDSSNTTQRRLVPFTEESDSVKQITNVVGVPCNSTGNNYSYYPQNQDGFGKNTPLKVRLPDYDESYVHMCLGIGSSGFEGPPKTYYNGSFVSGAYPLSVQPCGNTDFQHDALTNAQFFQAEFKFNIVVSATGKQPADQQNPPSWYMSNHGGNITIQPYDTKPKDEDEETYGLSLLI</sequence>
<protein>
    <submittedName>
        <fullName evidence="1">Uncharacterized protein</fullName>
    </submittedName>
</protein>
<evidence type="ECO:0000313" key="2">
    <source>
        <dbReference type="Proteomes" id="UP000245768"/>
    </source>
</evidence>
<name>A0A316YGG8_9BASI</name>
<dbReference type="GeneID" id="37047141"/>